<sequence length="265" mass="29856">MSLANMQVVPQQTLCKCCGQSSRLCGVVDFSRCGADQHAGKKVDPYVGVPIYYYRCDECHFVFTQAMDAWTNQDFATCIYNDDYDRHDPDYLGKRPRDNAEIIAGNFPEMAQANLLDFGSGLGLLEKELRARGFTQIDSYDPYTSGETGRTGLAAKYRTVVAFEVFEHHPQPRELMADLAALLDDDGAIFFSTLLVSDEIASEGIDKWWYCAPRNGHISFFTPQSLSRIGAEHGLKLGSFNEGFHFFFRQQPPAWAVKFSHQAWS</sequence>
<evidence type="ECO:0000313" key="1">
    <source>
        <dbReference type="EMBL" id="SFI81468.1"/>
    </source>
</evidence>
<reference evidence="1 2" key="1">
    <citation type="submission" date="2016-10" db="EMBL/GenBank/DDBJ databases">
        <authorList>
            <person name="de Groot N.N."/>
        </authorList>
    </citation>
    <scope>NUCLEOTIDE SEQUENCE [LARGE SCALE GENOMIC DNA]</scope>
    <source>
        <strain evidence="1 2">LMG 23650</strain>
    </source>
</reference>
<dbReference type="InterPro" id="IPR029063">
    <property type="entry name" value="SAM-dependent_MTases_sf"/>
</dbReference>
<dbReference type="STRING" id="420953.SAMN05192543_104312"/>
<organism evidence="1 2">
    <name type="scientific">Paraburkholderia megapolitana</name>
    <dbReference type="NCBI Taxonomy" id="420953"/>
    <lineage>
        <taxon>Bacteria</taxon>
        <taxon>Pseudomonadati</taxon>
        <taxon>Pseudomonadota</taxon>
        <taxon>Betaproteobacteria</taxon>
        <taxon>Burkholderiales</taxon>
        <taxon>Burkholderiaceae</taxon>
        <taxon>Paraburkholderia</taxon>
    </lineage>
</organism>
<dbReference type="GO" id="GO:0008168">
    <property type="term" value="F:methyltransferase activity"/>
    <property type="evidence" value="ECO:0007669"/>
    <property type="project" value="UniProtKB-KW"/>
</dbReference>
<keyword evidence="1" id="KW-0808">Transferase</keyword>
<dbReference type="SUPFAM" id="SSF53335">
    <property type="entry name" value="S-adenosyl-L-methionine-dependent methyltransferases"/>
    <property type="match status" value="1"/>
</dbReference>
<evidence type="ECO:0000313" key="2">
    <source>
        <dbReference type="Proteomes" id="UP000199548"/>
    </source>
</evidence>
<keyword evidence="2" id="KW-1185">Reference proteome</keyword>
<dbReference type="Proteomes" id="UP000199548">
    <property type="component" value="Unassembled WGS sequence"/>
</dbReference>
<dbReference type="AlphaFoldDB" id="A0A1I3L9Q6"/>
<dbReference type="Pfam" id="PF13489">
    <property type="entry name" value="Methyltransf_23"/>
    <property type="match status" value="1"/>
</dbReference>
<dbReference type="EMBL" id="FOQU01000004">
    <property type="protein sequence ID" value="SFI81468.1"/>
    <property type="molecule type" value="Genomic_DNA"/>
</dbReference>
<accession>A0A1I3L9Q6</accession>
<dbReference type="GO" id="GO:0032259">
    <property type="term" value="P:methylation"/>
    <property type="evidence" value="ECO:0007669"/>
    <property type="project" value="UniProtKB-KW"/>
</dbReference>
<dbReference type="OrthoDB" id="9791944at2"/>
<dbReference type="Gene3D" id="3.40.50.150">
    <property type="entry name" value="Vaccinia Virus protein VP39"/>
    <property type="match status" value="1"/>
</dbReference>
<gene>
    <name evidence="1" type="ORF">SAMN05192543_104312</name>
</gene>
<protein>
    <submittedName>
        <fullName evidence="1">2-polyprenyl-3-methyl-5-hydroxy-6-metoxy-1,4-benzoquinol methylase</fullName>
    </submittedName>
</protein>
<name>A0A1I3L9Q6_9BURK</name>
<proteinExistence type="predicted"/>
<keyword evidence="1" id="KW-0489">Methyltransferase</keyword>